<dbReference type="Gramene" id="TraesCS1D02G191400.1">
    <property type="protein sequence ID" value="TraesCS1D02G191400.1.cds1"/>
    <property type="gene ID" value="TraesCS1D02G191400"/>
</dbReference>
<keyword evidence="3" id="KW-1185">Reference proteome</keyword>
<dbReference type="Gramene" id="TraesRN1D0100520600.1">
    <property type="protein sequence ID" value="TraesRN1D0100520600.1"/>
    <property type="gene ID" value="TraesRN1D0100520600"/>
</dbReference>
<feature type="compositionally biased region" description="Basic and acidic residues" evidence="1">
    <location>
        <begin position="1"/>
        <end position="13"/>
    </location>
</feature>
<dbReference type="Gramene" id="TraesCAD_scaffold_011940_01G000100.1">
    <property type="protein sequence ID" value="TraesCAD_scaffold_011940_01G000100.1"/>
    <property type="gene ID" value="TraesCAD_scaffold_011940_01G000100"/>
</dbReference>
<evidence type="ECO:0000256" key="1">
    <source>
        <dbReference type="SAM" id="MobiDB-lite"/>
    </source>
</evidence>
<organism evidence="2">
    <name type="scientific">Triticum aestivum</name>
    <name type="common">Wheat</name>
    <dbReference type="NCBI Taxonomy" id="4565"/>
    <lineage>
        <taxon>Eukaryota</taxon>
        <taxon>Viridiplantae</taxon>
        <taxon>Streptophyta</taxon>
        <taxon>Embryophyta</taxon>
        <taxon>Tracheophyta</taxon>
        <taxon>Spermatophyta</taxon>
        <taxon>Magnoliopsida</taxon>
        <taxon>Liliopsida</taxon>
        <taxon>Poales</taxon>
        <taxon>Poaceae</taxon>
        <taxon>BOP clade</taxon>
        <taxon>Pooideae</taxon>
        <taxon>Triticodae</taxon>
        <taxon>Triticeae</taxon>
        <taxon>Triticinae</taxon>
        <taxon>Triticum</taxon>
    </lineage>
</organism>
<dbReference type="Gramene" id="TraesCS1D03G0490100.1">
    <property type="protein sequence ID" value="TraesCS1D03G0490100.1.CDS1"/>
    <property type="gene ID" value="TraesCS1D03G0490100"/>
</dbReference>
<dbReference type="Gramene" id="TraesROB_scaffold_023599_01G000100.1">
    <property type="protein sequence ID" value="TraesROB_scaffold_023599_01G000100.1"/>
    <property type="gene ID" value="TraesROB_scaffold_023599_01G000100"/>
</dbReference>
<reference evidence="2" key="2">
    <citation type="submission" date="2018-10" db="UniProtKB">
        <authorList>
            <consortium name="EnsemblPlants"/>
        </authorList>
    </citation>
    <scope>IDENTIFICATION</scope>
</reference>
<feature type="compositionally biased region" description="Gly residues" evidence="1">
    <location>
        <begin position="113"/>
        <end position="122"/>
    </location>
</feature>
<feature type="region of interest" description="Disordered" evidence="1">
    <location>
        <begin position="60"/>
        <end position="128"/>
    </location>
</feature>
<evidence type="ECO:0000313" key="2">
    <source>
        <dbReference type="EnsemblPlants" id="TraesCS1D02G191400.1.cds1"/>
    </source>
</evidence>
<accession>A0A3B5ZU30</accession>
<dbReference type="Proteomes" id="UP000019116">
    <property type="component" value="Chromosome 1D"/>
</dbReference>
<dbReference type="AlphaFoldDB" id="A0A3B5ZU30"/>
<protein>
    <submittedName>
        <fullName evidence="2">Uncharacterized protein</fullName>
    </submittedName>
</protein>
<dbReference type="Gramene" id="TraesCLE_scaffold_009797_01G000100.1">
    <property type="protein sequence ID" value="TraesCLE_scaffold_009797_01G000100.1"/>
    <property type="gene ID" value="TraesCLE_scaffold_009797_01G000100"/>
</dbReference>
<dbReference type="EnsemblPlants" id="TraesCS1D02G191400.1">
    <property type="protein sequence ID" value="TraesCS1D02G191400.1.cds1"/>
    <property type="gene ID" value="TraesCS1D02G191400"/>
</dbReference>
<feature type="region of interest" description="Disordered" evidence="1">
    <location>
        <begin position="1"/>
        <end position="48"/>
    </location>
</feature>
<proteinExistence type="predicted"/>
<reference evidence="2" key="1">
    <citation type="submission" date="2018-08" db="EMBL/GenBank/DDBJ databases">
        <authorList>
            <person name="Rossello M."/>
        </authorList>
    </citation>
    <scope>NUCLEOTIDE SEQUENCE [LARGE SCALE GENOMIC DNA]</scope>
    <source>
        <strain evidence="2">cv. Chinese Spring</strain>
    </source>
</reference>
<name>A0A3B5ZU30_WHEAT</name>
<evidence type="ECO:0000313" key="3">
    <source>
        <dbReference type="Proteomes" id="UP000019116"/>
    </source>
</evidence>
<sequence length="128" mass="13764">MAGGRNTEKKNADGRSCSMAPRQGRKRPASMASRCSSEDGIPDLRGRDDELRKLGMALRRRWTHLSRWSHTDRNPSDGNRSQLALEDAHDGSRRGTPASPSPAGRERLLNPEGGSGGGGGGACSIQRQ</sequence>